<dbReference type="GO" id="GO:0005524">
    <property type="term" value="F:ATP binding"/>
    <property type="evidence" value="ECO:0007669"/>
    <property type="project" value="UniProtKB-UniRule"/>
</dbReference>
<dbReference type="GO" id="GO:0005737">
    <property type="term" value="C:cytoplasm"/>
    <property type="evidence" value="ECO:0007669"/>
    <property type="project" value="TreeGrafter"/>
</dbReference>
<keyword evidence="4 11" id="KW-0317">Glutathione biosynthesis</keyword>
<dbReference type="Pfam" id="PF02951">
    <property type="entry name" value="GSH-S_N"/>
    <property type="match status" value="1"/>
</dbReference>
<dbReference type="Gene3D" id="3.40.50.20">
    <property type="match status" value="1"/>
</dbReference>
<evidence type="ECO:0000256" key="9">
    <source>
        <dbReference type="ARBA" id="ARBA00023211"/>
    </source>
</evidence>
<accession>A0A2G6PEU4</accession>
<keyword evidence="9" id="KW-0464">Manganese</keyword>
<dbReference type="AlphaFoldDB" id="A0A2G6PEU4"/>
<dbReference type="GO" id="GO:0046872">
    <property type="term" value="F:metal ion binding"/>
    <property type="evidence" value="ECO:0007669"/>
    <property type="project" value="UniProtKB-KW"/>
</dbReference>
<dbReference type="NCBIfam" id="NF003573">
    <property type="entry name" value="PRK05246.1"/>
    <property type="match status" value="1"/>
</dbReference>
<dbReference type="PANTHER" id="PTHR21621">
    <property type="entry name" value="RIBOSOMAL PROTEIN S6 MODIFICATION PROTEIN"/>
    <property type="match status" value="1"/>
</dbReference>
<gene>
    <name evidence="11" type="primary">gshB</name>
    <name evidence="13" type="ORF">CSA09_03170</name>
</gene>
<evidence type="ECO:0000256" key="5">
    <source>
        <dbReference type="ARBA" id="ARBA00022723"/>
    </source>
</evidence>
<dbReference type="FunFam" id="3.40.50.20:FF:000009">
    <property type="entry name" value="Glutathione synthetase"/>
    <property type="match status" value="1"/>
</dbReference>
<comment type="pathway">
    <text evidence="11">Sulfur metabolism; glutathione biosynthesis; glutathione from L-cysteine and L-glutamate: step 2/2.</text>
</comment>
<dbReference type="GO" id="GO:0004363">
    <property type="term" value="F:glutathione synthase activity"/>
    <property type="evidence" value="ECO:0007669"/>
    <property type="project" value="UniProtKB-UniRule"/>
</dbReference>
<comment type="similarity">
    <text evidence="11">Belongs to the prokaryotic GSH synthase family.</text>
</comment>
<comment type="caution">
    <text evidence="13">The sequence shown here is derived from an EMBL/GenBank/DDBJ whole genome shotgun (WGS) entry which is preliminary data.</text>
</comment>
<dbReference type="InterPro" id="IPR006284">
    <property type="entry name" value="Glut_synth_pro"/>
</dbReference>
<comment type="cofactor">
    <cofactor evidence="2">
        <name>Mg(2+)</name>
        <dbReference type="ChEBI" id="CHEBI:18420"/>
    </cofactor>
</comment>
<dbReference type="SUPFAM" id="SSF56059">
    <property type="entry name" value="Glutathione synthetase ATP-binding domain-like"/>
    <property type="match status" value="1"/>
</dbReference>
<dbReference type="FunFam" id="3.30.1490.20:FF:000009">
    <property type="entry name" value="Glutathione synthetase"/>
    <property type="match status" value="1"/>
</dbReference>
<evidence type="ECO:0000256" key="2">
    <source>
        <dbReference type="ARBA" id="ARBA00001946"/>
    </source>
</evidence>
<evidence type="ECO:0000256" key="11">
    <source>
        <dbReference type="HAMAP-Rule" id="MF_00162"/>
    </source>
</evidence>
<dbReference type="HAMAP" id="MF_00162">
    <property type="entry name" value="GSH_S"/>
    <property type="match status" value="1"/>
</dbReference>
<comment type="cofactor">
    <cofactor evidence="1">
        <name>Mn(2+)</name>
        <dbReference type="ChEBI" id="CHEBI:29035"/>
    </cofactor>
</comment>
<sequence length="316" mass="35474">MTIKLGVVMDPITTITVKKDTTFAILLAAQARGWELHYFEQANLYAQDDRAFGHSKILHVQDDKRNWFNFDGEQNISLDELDVILMRKDPPFNMEYIYTTYLLELAERAGVLIINKPSSLRDANEKFFALHFPQCCPPTTVSRQPSQLKAFLDEQIDIVVKPLDGMGGASIFRLRQNDPNLNVILETLTDHGQRLTMAQRYLPDITAGDKRILLIDGEPIPYTLARIPQTGETRANLAAGGRGEGKPLSERDRWICTQVAPRLREMGLIFVGLDVIGGYLTEVNVTSPTCVRELDALFGLDIGSTLMTAVEKQLSH</sequence>
<keyword evidence="8" id="KW-0460">Magnesium</keyword>
<evidence type="ECO:0000256" key="7">
    <source>
        <dbReference type="ARBA" id="ARBA00022840"/>
    </source>
</evidence>
<dbReference type="PANTHER" id="PTHR21621:SF4">
    <property type="entry name" value="GLUTATHIONE SYNTHETASE"/>
    <property type="match status" value="1"/>
</dbReference>
<keyword evidence="6 11" id="KW-0547">Nucleotide-binding</keyword>
<dbReference type="InterPro" id="IPR011761">
    <property type="entry name" value="ATP-grasp"/>
</dbReference>
<evidence type="ECO:0000256" key="8">
    <source>
        <dbReference type="ARBA" id="ARBA00022842"/>
    </source>
</evidence>
<dbReference type="Proteomes" id="UP000229278">
    <property type="component" value="Unassembled WGS sequence"/>
</dbReference>
<dbReference type="Pfam" id="PF02955">
    <property type="entry name" value="GSH-S_ATP"/>
    <property type="match status" value="1"/>
</dbReference>
<organism evidence="13 14">
    <name type="scientific">Candidatus Contendibacter odensensis</name>
    <dbReference type="NCBI Taxonomy" id="1400860"/>
    <lineage>
        <taxon>Bacteria</taxon>
        <taxon>Pseudomonadati</taxon>
        <taxon>Pseudomonadota</taxon>
        <taxon>Gammaproteobacteria</taxon>
        <taxon>Candidatus Competibacteraceae</taxon>
        <taxon>Candidatus Contendibacter</taxon>
    </lineage>
</organism>
<keyword evidence="7 11" id="KW-0067">ATP-binding</keyword>
<dbReference type="InterPro" id="IPR016185">
    <property type="entry name" value="PreATP-grasp_dom_sf"/>
</dbReference>
<evidence type="ECO:0000256" key="4">
    <source>
        <dbReference type="ARBA" id="ARBA00022684"/>
    </source>
</evidence>
<dbReference type="UniPathway" id="UPA00142">
    <property type="reaction ID" value="UER00210"/>
</dbReference>
<dbReference type="PROSITE" id="PS50975">
    <property type="entry name" value="ATP_GRASP"/>
    <property type="match status" value="1"/>
</dbReference>
<dbReference type="NCBIfam" id="TIGR01380">
    <property type="entry name" value="glut_syn"/>
    <property type="match status" value="1"/>
</dbReference>
<keyword evidence="5" id="KW-0479">Metal-binding</keyword>
<reference evidence="13 14" key="1">
    <citation type="submission" date="2017-10" db="EMBL/GenBank/DDBJ databases">
        <title>Novel microbial diversity and functional potential in the marine mammal oral microbiome.</title>
        <authorList>
            <person name="Dudek N.K."/>
            <person name="Sun C.L."/>
            <person name="Burstein D."/>
            <person name="Kantor R.S."/>
            <person name="Aliaga Goltsman D.S."/>
            <person name="Bik E.M."/>
            <person name="Thomas B.C."/>
            <person name="Banfield J.F."/>
            <person name="Relman D.A."/>
        </authorList>
    </citation>
    <scope>NUCLEOTIDE SEQUENCE [LARGE SCALE GENOMIC DNA]</scope>
    <source>
        <strain evidence="13">DOLJORAL78_50_517</strain>
    </source>
</reference>
<evidence type="ECO:0000256" key="1">
    <source>
        <dbReference type="ARBA" id="ARBA00001936"/>
    </source>
</evidence>
<dbReference type="EMBL" id="PDTV01000007">
    <property type="protein sequence ID" value="PIE83086.1"/>
    <property type="molecule type" value="Genomic_DNA"/>
</dbReference>
<dbReference type="EC" id="6.3.2.3" evidence="11"/>
<evidence type="ECO:0000256" key="3">
    <source>
        <dbReference type="ARBA" id="ARBA00022598"/>
    </source>
</evidence>
<feature type="domain" description="ATP-grasp" evidence="12">
    <location>
        <begin position="126"/>
        <end position="311"/>
    </location>
</feature>
<protein>
    <recommendedName>
        <fullName evidence="11">Glutathione synthetase</fullName>
        <ecNumber evidence="11">6.3.2.3</ecNumber>
    </recommendedName>
    <alternativeName>
        <fullName evidence="11">GSH synthetase</fullName>
        <shortName evidence="11">GSH-S</shortName>
        <shortName evidence="11">GSHase</shortName>
    </alternativeName>
    <alternativeName>
        <fullName evidence="11">Glutathione synthase</fullName>
    </alternativeName>
</protein>
<dbReference type="InterPro" id="IPR004218">
    <property type="entry name" value="GSHS_ATP-bd"/>
</dbReference>
<proteinExistence type="inferred from homology"/>
<evidence type="ECO:0000313" key="14">
    <source>
        <dbReference type="Proteomes" id="UP000229278"/>
    </source>
</evidence>
<dbReference type="Gene3D" id="3.30.470.20">
    <property type="entry name" value="ATP-grasp fold, B domain"/>
    <property type="match status" value="1"/>
</dbReference>
<dbReference type="InterPro" id="IPR004215">
    <property type="entry name" value="GSHS_N"/>
</dbReference>
<dbReference type="InterPro" id="IPR013815">
    <property type="entry name" value="ATP_grasp_subdomain_1"/>
</dbReference>
<evidence type="ECO:0000256" key="6">
    <source>
        <dbReference type="ARBA" id="ARBA00022741"/>
    </source>
</evidence>
<keyword evidence="3 11" id="KW-0436">Ligase</keyword>
<comment type="catalytic activity">
    <reaction evidence="10 11">
        <text>gamma-L-glutamyl-L-cysteine + glycine + ATP = glutathione + ADP + phosphate + H(+)</text>
        <dbReference type="Rhea" id="RHEA:13557"/>
        <dbReference type="ChEBI" id="CHEBI:15378"/>
        <dbReference type="ChEBI" id="CHEBI:30616"/>
        <dbReference type="ChEBI" id="CHEBI:43474"/>
        <dbReference type="ChEBI" id="CHEBI:57305"/>
        <dbReference type="ChEBI" id="CHEBI:57925"/>
        <dbReference type="ChEBI" id="CHEBI:58173"/>
        <dbReference type="ChEBI" id="CHEBI:456216"/>
        <dbReference type="EC" id="6.3.2.3"/>
    </reaction>
</comment>
<dbReference type="FunFam" id="3.30.470.20:FF:000010">
    <property type="entry name" value="Glutathione synthetase"/>
    <property type="match status" value="1"/>
</dbReference>
<evidence type="ECO:0000313" key="13">
    <source>
        <dbReference type="EMBL" id="PIE83086.1"/>
    </source>
</evidence>
<dbReference type="SUPFAM" id="SSF52440">
    <property type="entry name" value="PreATP-grasp domain"/>
    <property type="match status" value="1"/>
</dbReference>
<dbReference type="Gene3D" id="3.30.1490.20">
    <property type="entry name" value="ATP-grasp fold, A domain"/>
    <property type="match status" value="1"/>
</dbReference>
<evidence type="ECO:0000259" key="12">
    <source>
        <dbReference type="PROSITE" id="PS50975"/>
    </source>
</evidence>
<evidence type="ECO:0000256" key="10">
    <source>
        <dbReference type="ARBA" id="ARBA00050650"/>
    </source>
</evidence>
<name>A0A2G6PEU4_9GAMM</name>